<dbReference type="SUPFAM" id="SSF46785">
    <property type="entry name" value="Winged helix' DNA-binding domain"/>
    <property type="match status" value="1"/>
</dbReference>
<sequence length="55" mass="5321">MGSSQGLQTGFSRIAEALGDPVREAMVSALADGKALPAGELAAVAGISPQGASAH</sequence>
<name>A0ABY8JN85_9BRAD</name>
<dbReference type="InterPro" id="IPR011991">
    <property type="entry name" value="ArsR-like_HTH"/>
</dbReference>
<dbReference type="PANTHER" id="PTHR39168">
    <property type="entry name" value="TRANSCRIPTIONAL REGULATOR-RELATED"/>
    <property type="match status" value="1"/>
</dbReference>
<dbReference type="Gene3D" id="1.10.10.10">
    <property type="entry name" value="Winged helix-like DNA-binding domain superfamily/Winged helix DNA-binding domain"/>
    <property type="match status" value="1"/>
</dbReference>
<accession>A0ABY8JN85</accession>
<dbReference type="InterPro" id="IPR036390">
    <property type="entry name" value="WH_DNA-bd_sf"/>
</dbReference>
<dbReference type="PANTHER" id="PTHR39168:SF1">
    <property type="entry name" value="TRANSCRIPTIONAL REGULATORY PROTEIN"/>
    <property type="match status" value="1"/>
</dbReference>
<dbReference type="Proteomes" id="UP001221546">
    <property type="component" value="Chromosome"/>
</dbReference>
<dbReference type="EMBL" id="CP121646">
    <property type="protein sequence ID" value="WFU65790.1"/>
    <property type="molecule type" value="Genomic_DNA"/>
</dbReference>
<organism evidence="1 2">
    <name type="scientific">Bradyrhizobium brasilense</name>
    <dbReference type="NCBI Taxonomy" id="1419277"/>
    <lineage>
        <taxon>Bacteria</taxon>
        <taxon>Pseudomonadati</taxon>
        <taxon>Pseudomonadota</taxon>
        <taxon>Alphaproteobacteria</taxon>
        <taxon>Hyphomicrobiales</taxon>
        <taxon>Nitrobacteraceae</taxon>
        <taxon>Bradyrhizobium</taxon>
    </lineage>
</organism>
<evidence type="ECO:0000313" key="1">
    <source>
        <dbReference type="EMBL" id="WFU65790.1"/>
    </source>
</evidence>
<evidence type="ECO:0000313" key="2">
    <source>
        <dbReference type="Proteomes" id="UP001221546"/>
    </source>
</evidence>
<reference evidence="1 2" key="1">
    <citation type="submission" date="2023-04" db="EMBL/GenBank/DDBJ databases">
        <title>Australian commercial rhizobial inoculants.</title>
        <authorList>
            <person name="Kohlmeier M.G."/>
            <person name="O'Hara G.W."/>
            <person name="Colombi E."/>
            <person name="Ramsay J.P."/>
            <person name="Terpolilli J."/>
        </authorList>
    </citation>
    <scope>NUCLEOTIDE SEQUENCE [LARGE SCALE GENOMIC DNA]</scope>
    <source>
        <strain evidence="1 2">CB627</strain>
    </source>
</reference>
<dbReference type="InterPro" id="IPR036388">
    <property type="entry name" value="WH-like_DNA-bd_sf"/>
</dbReference>
<keyword evidence="2" id="KW-1185">Reference proteome</keyword>
<dbReference type="CDD" id="cd00090">
    <property type="entry name" value="HTH_ARSR"/>
    <property type="match status" value="1"/>
</dbReference>
<gene>
    <name evidence="1" type="ORF">QA636_09860</name>
</gene>
<dbReference type="InterPro" id="IPR052543">
    <property type="entry name" value="HTH_Metal-responsive_Reg"/>
</dbReference>
<proteinExistence type="predicted"/>
<protein>
    <submittedName>
        <fullName evidence="1">Helix-turn-helix domain-containing protein</fullName>
    </submittedName>
</protein>
<dbReference type="RefSeq" id="WP_143271061.1">
    <property type="nucleotide sequence ID" value="NZ_CP121646.1"/>
</dbReference>